<evidence type="ECO:0000313" key="1">
    <source>
        <dbReference type="EMBL" id="MBC6992618.1"/>
    </source>
</evidence>
<organism evidence="1 2">
    <name type="scientific">Neolewinella lacunae</name>
    <dbReference type="NCBI Taxonomy" id="1517758"/>
    <lineage>
        <taxon>Bacteria</taxon>
        <taxon>Pseudomonadati</taxon>
        <taxon>Bacteroidota</taxon>
        <taxon>Saprospiria</taxon>
        <taxon>Saprospirales</taxon>
        <taxon>Lewinellaceae</taxon>
        <taxon>Neolewinella</taxon>
    </lineage>
</organism>
<evidence type="ECO:0000313" key="2">
    <source>
        <dbReference type="Proteomes" id="UP000650081"/>
    </source>
</evidence>
<evidence type="ECO:0008006" key="3">
    <source>
        <dbReference type="Google" id="ProtNLM"/>
    </source>
</evidence>
<dbReference type="EMBL" id="JACSIT010000030">
    <property type="protein sequence ID" value="MBC6992618.1"/>
    <property type="molecule type" value="Genomic_DNA"/>
</dbReference>
<dbReference type="Proteomes" id="UP000650081">
    <property type="component" value="Unassembled WGS sequence"/>
</dbReference>
<dbReference type="AlphaFoldDB" id="A0A923PEG8"/>
<dbReference type="PROSITE" id="PS51257">
    <property type="entry name" value="PROKAR_LIPOPROTEIN"/>
    <property type="match status" value="1"/>
</dbReference>
<proteinExistence type="predicted"/>
<sequence>MKNPFQLLLLLLPLLSACSIEDRIERREDRLLGTWVIERASFDGDGSLFNNNVTDEFRNDRITFLRGGTVEYVTGDGRFFVGTWYIDAIRDLQDDVEFTLDADFFDGNGFLAFRWLGTITKLTKNNFNLNVSEVDGTLRLRWDKL</sequence>
<comment type="caution">
    <text evidence="1">The sequence shown here is derived from an EMBL/GenBank/DDBJ whole genome shotgun (WGS) entry which is preliminary data.</text>
</comment>
<dbReference type="RefSeq" id="WP_187464759.1">
    <property type="nucleotide sequence ID" value="NZ_JACSIT010000030.1"/>
</dbReference>
<protein>
    <recommendedName>
        <fullName evidence="3">Lipocalin-like domain-containing protein</fullName>
    </recommendedName>
</protein>
<keyword evidence="2" id="KW-1185">Reference proteome</keyword>
<accession>A0A923PEG8</accession>
<reference evidence="1" key="1">
    <citation type="submission" date="2020-08" db="EMBL/GenBank/DDBJ databases">
        <title>Lewinella bacteria from marine environments.</title>
        <authorList>
            <person name="Zhong Y."/>
        </authorList>
    </citation>
    <scope>NUCLEOTIDE SEQUENCE</scope>
    <source>
        <strain evidence="1">KCTC 42187</strain>
    </source>
</reference>
<name>A0A923PEG8_9BACT</name>
<gene>
    <name evidence="1" type="ORF">H9S92_00435</name>
</gene>